<dbReference type="SUPFAM" id="SSF50978">
    <property type="entry name" value="WD40 repeat-like"/>
    <property type="match status" value="1"/>
</dbReference>
<dbReference type="EMBL" id="OE179989">
    <property type="protein sequence ID" value="CAD7570294.1"/>
    <property type="molecule type" value="Genomic_DNA"/>
</dbReference>
<accession>A0A7R9J0Z9</accession>
<gene>
    <name evidence="1" type="ORF">TCMB3V08_LOCUS2999</name>
</gene>
<name>A0A7R9J0Z9_TIMCA</name>
<dbReference type="GO" id="GO:0003723">
    <property type="term" value="F:RNA binding"/>
    <property type="evidence" value="ECO:0007669"/>
    <property type="project" value="InterPro"/>
</dbReference>
<reference evidence="1" key="1">
    <citation type="submission" date="2020-11" db="EMBL/GenBank/DDBJ databases">
        <authorList>
            <person name="Tran Van P."/>
        </authorList>
    </citation>
    <scope>NUCLEOTIDE SEQUENCE</scope>
</reference>
<sequence length="407" mass="44687">MLQKAVTVGRHILAASEDSNVYCYSLKSGKFKRKYEGHTAAVTCLSVMDVSPHTGGETPSELDGGEQEAQIYSASLDTYLRSFMFRSGELVHEPQSTGSPVQCMDQNWGYVYLGTKTGEVARFNIKRSCMVGDHLRMSQESILAIKATKEGPRKVLIIGTRSQPISIRDATNGLLLRSMNGNWTHTVYSLLLESSLVYCGTSTGDIPVFEFTGPFEWGKEETWKEGSASYRGDPSRKEGLVSYHCEPGRKEGSASYRSELGRKEGLASYRGESGGKEGYNGQFRQEKLATALVVLSCSTAEDGEIEVRISTGHEVCRLKAGFGVVCMRLYNNMLFAGCYDGGIYVFSVQDKTLMTCITGPGKMLLCMDILKNMVIAGSKEGNLLRAWGFPPELKTIVKKAKHGKIGQ</sequence>
<evidence type="ECO:0000313" key="1">
    <source>
        <dbReference type="EMBL" id="CAD7570294.1"/>
    </source>
</evidence>
<dbReference type="GO" id="GO:0005829">
    <property type="term" value="C:cytosol"/>
    <property type="evidence" value="ECO:0007669"/>
    <property type="project" value="TreeGrafter"/>
</dbReference>
<dbReference type="InterPro" id="IPR042622">
    <property type="entry name" value="Znf106"/>
</dbReference>
<dbReference type="PANTHER" id="PTHR14435">
    <property type="entry name" value="ZINC FINGER PROTEIN 106"/>
    <property type="match status" value="1"/>
</dbReference>
<dbReference type="Gene3D" id="2.130.10.10">
    <property type="entry name" value="YVTN repeat-like/Quinoprotein amine dehydrogenase"/>
    <property type="match status" value="2"/>
</dbReference>
<dbReference type="InterPro" id="IPR015943">
    <property type="entry name" value="WD40/YVTN_repeat-like_dom_sf"/>
</dbReference>
<dbReference type="AlphaFoldDB" id="A0A7R9J0Z9"/>
<proteinExistence type="predicted"/>
<dbReference type="GO" id="GO:0017124">
    <property type="term" value="F:SH3 domain binding"/>
    <property type="evidence" value="ECO:0007669"/>
    <property type="project" value="TreeGrafter"/>
</dbReference>
<protein>
    <submittedName>
        <fullName evidence="1">(California timema) hypothetical protein</fullName>
    </submittedName>
</protein>
<organism evidence="1">
    <name type="scientific">Timema californicum</name>
    <name type="common">California timema</name>
    <name type="synonym">Walking stick</name>
    <dbReference type="NCBI Taxonomy" id="61474"/>
    <lineage>
        <taxon>Eukaryota</taxon>
        <taxon>Metazoa</taxon>
        <taxon>Ecdysozoa</taxon>
        <taxon>Arthropoda</taxon>
        <taxon>Hexapoda</taxon>
        <taxon>Insecta</taxon>
        <taxon>Pterygota</taxon>
        <taxon>Neoptera</taxon>
        <taxon>Polyneoptera</taxon>
        <taxon>Phasmatodea</taxon>
        <taxon>Timematodea</taxon>
        <taxon>Timematoidea</taxon>
        <taxon>Timematidae</taxon>
        <taxon>Timema</taxon>
    </lineage>
</organism>
<dbReference type="GO" id="GO:0016020">
    <property type="term" value="C:membrane"/>
    <property type="evidence" value="ECO:0007669"/>
    <property type="project" value="TreeGrafter"/>
</dbReference>
<dbReference type="InterPro" id="IPR036322">
    <property type="entry name" value="WD40_repeat_dom_sf"/>
</dbReference>
<dbReference type="PANTHER" id="PTHR14435:SF2">
    <property type="entry name" value="ZINC FINGER PROTEIN 106"/>
    <property type="match status" value="1"/>
</dbReference>